<proteinExistence type="predicted"/>
<comment type="caution">
    <text evidence="1">The sequence shown here is derived from an EMBL/GenBank/DDBJ whole genome shotgun (WGS) entry which is preliminary data.</text>
</comment>
<dbReference type="EMBL" id="JANPWB010000014">
    <property type="protein sequence ID" value="KAJ1098573.1"/>
    <property type="molecule type" value="Genomic_DNA"/>
</dbReference>
<gene>
    <name evidence="1" type="ORF">NDU88_003681</name>
</gene>
<keyword evidence="2" id="KW-1185">Reference proteome</keyword>
<organism evidence="1 2">
    <name type="scientific">Pleurodeles waltl</name>
    <name type="common">Iberian ribbed newt</name>
    <dbReference type="NCBI Taxonomy" id="8319"/>
    <lineage>
        <taxon>Eukaryota</taxon>
        <taxon>Metazoa</taxon>
        <taxon>Chordata</taxon>
        <taxon>Craniata</taxon>
        <taxon>Vertebrata</taxon>
        <taxon>Euteleostomi</taxon>
        <taxon>Amphibia</taxon>
        <taxon>Batrachia</taxon>
        <taxon>Caudata</taxon>
        <taxon>Salamandroidea</taxon>
        <taxon>Salamandridae</taxon>
        <taxon>Pleurodelinae</taxon>
        <taxon>Pleurodeles</taxon>
    </lineage>
</organism>
<sequence length="82" mass="8857">MSSDLLRRPCGLHLHHLSTPVFRPATVRVSTPGLTPNWAGGPPAALSSGLQAVAHETPGFRSVFRRPNSISGSLRGYKRKEI</sequence>
<reference evidence="1" key="1">
    <citation type="journal article" date="2022" name="bioRxiv">
        <title>Sequencing and chromosome-scale assembly of the giantPleurodeles waltlgenome.</title>
        <authorList>
            <person name="Brown T."/>
            <person name="Elewa A."/>
            <person name="Iarovenko S."/>
            <person name="Subramanian E."/>
            <person name="Araus A.J."/>
            <person name="Petzold A."/>
            <person name="Susuki M."/>
            <person name="Suzuki K.-i.T."/>
            <person name="Hayashi T."/>
            <person name="Toyoda A."/>
            <person name="Oliveira C."/>
            <person name="Osipova E."/>
            <person name="Leigh N.D."/>
            <person name="Simon A."/>
            <person name="Yun M.H."/>
        </authorList>
    </citation>
    <scope>NUCLEOTIDE SEQUENCE</scope>
    <source>
        <strain evidence="1">20211129_DDA</strain>
        <tissue evidence="1">Liver</tissue>
    </source>
</reference>
<evidence type="ECO:0000313" key="1">
    <source>
        <dbReference type="EMBL" id="KAJ1098573.1"/>
    </source>
</evidence>
<name>A0AAV7M5T1_PLEWA</name>
<accession>A0AAV7M5T1</accession>
<evidence type="ECO:0000313" key="2">
    <source>
        <dbReference type="Proteomes" id="UP001066276"/>
    </source>
</evidence>
<dbReference type="Proteomes" id="UP001066276">
    <property type="component" value="Chromosome 10"/>
</dbReference>
<protein>
    <submittedName>
        <fullName evidence="1">Uncharacterized protein</fullName>
    </submittedName>
</protein>
<dbReference type="AlphaFoldDB" id="A0AAV7M5T1"/>